<evidence type="ECO:0000256" key="2">
    <source>
        <dbReference type="ARBA" id="ARBA00008072"/>
    </source>
</evidence>
<comment type="similarity">
    <text evidence="2 8">Belongs to the zinc-containing alcohol dehydrogenase family.</text>
</comment>
<proteinExistence type="inferred from homology"/>
<gene>
    <name evidence="10" type="ORF">EG328_009878</name>
</gene>
<dbReference type="InterPro" id="IPR011032">
    <property type="entry name" value="GroES-like_sf"/>
</dbReference>
<dbReference type="GO" id="GO:0005737">
    <property type="term" value="C:cytoplasm"/>
    <property type="evidence" value="ECO:0007669"/>
    <property type="project" value="TreeGrafter"/>
</dbReference>
<dbReference type="InterPro" id="IPR002328">
    <property type="entry name" value="ADH_Zn_CS"/>
</dbReference>
<accession>A0A8H3U7S4</accession>
<dbReference type="FunFam" id="3.40.50.720:FF:000039">
    <property type="entry name" value="Alcohol dehydrogenase AdhP"/>
    <property type="match status" value="1"/>
</dbReference>
<dbReference type="InterPro" id="IPR005746">
    <property type="entry name" value="Thioredoxin"/>
</dbReference>
<keyword evidence="4 8" id="KW-0862">Zinc</keyword>
<dbReference type="GO" id="GO:0004022">
    <property type="term" value="F:alcohol dehydrogenase (NAD+) activity"/>
    <property type="evidence" value="ECO:0007669"/>
    <property type="project" value="TreeGrafter"/>
</dbReference>
<dbReference type="Gene3D" id="3.40.50.720">
    <property type="entry name" value="NAD(P)-binding Rossmann-like Domain"/>
    <property type="match status" value="1"/>
</dbReference>
<evidence type="ECO:0000313" key="11">
    <source>
        <dbReference type="Proteomes" id="UP000447873"/>
    </source>
</evidence>
<comment type="caution">
    <text evidence="10">The sequence shown here is derived from an EMBL/GenBank/DDBJ whole genome shotgun (WGS) entry which is preliminary data.</text>
</comment>
<keyword evidence="7" id="KW-1015">Disulfide bond</keyword>
<dbReference type="PRINTS" id="PR00421">
    <property type="entry name" value="THIOREDOXIN"/>
</dbReference>
<dbReference type="Gene3D" id="3.90.180.10">
    <property type="entry name" value="Medium-chain alcohol dehydrogenases, catalytic domain"/>
    <property type="match status" value="1"/>
</dbReference>
<evidence type="ECO:0000256" key="5">
    <source>
        <dbReference type="ARBA" id="ARBA00023002"/>
    </source>
</evidence>
<organism evidence="10 11">
    <name type="scientific">Venturia inaequalis</name>
    <name type="common">Apple scab fungus</name>
    <dbReference type="NCBI Taxonomy" id="5025"/>
    <lineage>
        <taxon>Eukaryota</taxon>
        <taxon>Fungi</taxon>
        <taxon>Dikarya</taxon>
        <taxon>Ascomycota</taxon>
        <taxon>Pezizomycotina</taxon>
        <taxon>Dothideomycetes</taxon>
        <taxon>Pleosporomycetidae</taxon>
        <taxon>Venturiales</taxon>
        <taxon>Venturiaceae</taxon>
        <taxon>Venturia</taxon>
    </lineage>
</organism>
<dbReference type="GO" id="GO:0015035">
    <property type="term" value="F:protein-disulfide reductase activity"/>
    <property type="evidence" value="ECO:0007669"/>
    <property type="project" value="InterPro"/>
</dbReference>
<reference evidence="10 11" key="1">
    <citation type="submission" date="2018-12" db="EMBL/GenBank/DDBJ databases">
        <title>Venturia inaequalis Genome Resource.</title>
        <authorList>
            <person name="Lichtner F.J."/>
        </authorList>
    </citation>
    <scope>NUCLEOTIDE SEQUENCE [LARGE SCALE GENOMIC DNA]</scope>
    <source>
        <strain evidence="10 11">120213</strain>
    </source>
</reference>
<dbReference type="InterPro" id="IPR017937">
    <property type="entry name" value="Thioredoxin_CS"/>
</dbReference>
<sequence>MSKINHISSSGEFQKLISSNICVITDFYADWCGPCKAIAPIFEQLATSHTKPGKLAFAKVNVDNHKDIALKYGVTAMPTFLVFKNGSVSETIRGANPSALRNAVATAASGSAKAAGPGFQSKGYTLGTAAAPGRTVGGGNGGFLGGLGQGGAGLADDMVRFFGLYLTTLFSFDAIYSSTLSGPGKILVKIACASLCHSDIMLFEPNDQGLLLGNKPVTMGHEASGTVVELGEGVTDFQISDAVGFLPAMDCCFECEPCRKTHNAWCEKGCTMQGFAADGYFQEYAVVEARGAMILPEGIDLVEAAPLFCAGVTAYHGVEDAGCEPGDWMAIIGCGGLGHLGIQYAKAMQLKVIAIDLSDTQLEEARICGADHTFNPLTDKDYAASILSITGGGVKAAVNFTASKKSYDDMPQIIKPGVGTIMVVGIPQKPLEFNALDIALGRYRVKGSNNGHCYNMKEAIEFSAKHGIKPHLTYFGLEQLPEMIEIMRSNKTKGRLGVRFD</sequence>
<dbReference type="InterPro" id="IPR013154">
    <property type="entry name" value="ADH-like_N"/>
</dbReference>
<evidence type="ECO:0000256" key="4">
    <source>
        <dbReference type="ARBA" id="ARBA00022833"/>
    </source>
</evidence>
<dbReference type="Gene3D" id="3.40.30.10">
    <property type="entry name" value="Glutaredoxin"/>
    <property type="match status" value="1"/>
</dbReference>
<comment type="cofactor">
    <cofactor evidence="1 8">
        <name>Zn(2+)</name>
        <dbReference type="ChEBI" id="CHEBI:29105"/>
    </cofactor>
</comment>
<dbReference type="SUPFAM" id="SSF52833">
    <property type="entry name" value="Thioredoxin-like"/>
    <property type="match status" value="1"/>
</dbReference>
<dbReference type="PROSITE" id="PS00194">
    <property type="entry name" value="THIOREDOXIN_1"/>
    <property type="match status" value="1"/>
</dbReference>
<evidence type="ECO:0000259" key="9">
    <source>
        <dbReference type="PROSITE" id="PS51352"/>
    </source>
</evidence>
<name>A0A8H3U7S4_VENIN</name>
<evidence type="ECO:0000256" key="7">
    <source>
        <dbReference type="ARBA" id="ARBA00023157"/>
    </source>
</evidence>
<dbReference type="InterPro" id="IPR013149">
    <property type="entry name" value="ADH-like_C"/>
</dbReference>
<dbReference type="AlphaFoldDB" id="A0A8H3U7S4"/>
<evidence type="ECO:0000256" key="3">
    <source>
        <dbReference type="ARBA" id="ARBA00022723"/>
    </source>
</evidence>
<dbReference type="SUPFAM" id="SSF51735">
    <property type="entry name" value="NAD(P)-binding Rossmann-fold domains"/>
    <property type="match status" value="1"/>
</dbReference>
<dbReference type="PROSITE" id="PS00059">
    <property type="entry name" value="ADH_ZINC"/>
    <property type="match status" value="1"/>
</dbReference>
<dbReference type="PANTHER" id="PTHR42940">
    <property type="entry name" value="ALCOHOL DEHYDROGENASE 1-RELATED"/>
    <property type="match status" value="1"/>
</dbReference>
<protein>
    <recommendedName>
        <fullName evidence="9">Thioredoxin domain-containing protein</fullName>
    </recommendedName>
</protein>
<dbReference type="Pfam" id="PF08240">
    <property type="entry name" value="ADH_N"/>
    <property type="match status" value="1"/>
</dbReference>
<dbReference type="GO" id="GO:0008270">
    <property type="term" value="F:zinc ion binding"/>
    <property type="evidence" value="ECO:0007669"/>
    <property type="project" value="InterPro"/>
</dbReference>
<dbReference type="PROSITE" id="PS51352">
    <property type="entry name" value="THIOREDOXIN_2"/>
    <property type="match status" value="1"/>
</dbReference>
<dbReference type="InterPro" id="IPR020843">
    <property type="entry name" value="ER"/>
</dbReference>
<keyword evidence="3 8" id="KW-0479">Metal-binding</keyword>
<dbReference type="SMART" id="SM00829">
    <property type="entry name" value="PKS_ER"/>
    <property type="match status" value="1"/>
</dbReference>
<evidence type="ECO:0000256" key="6">
    <source>
        <dbReference type="ARBA" id="ARBA00023027"/>
    </source>
</evidence>
<dbReference type="InterPro" id="IPR013766">
    <property type="entry name" value="Thioredoxin_domain"/>
</dbReference>
<evidence type="ECO:0000256" key="1">
    <source>
        <dbReference type="ARBA" id="ARBA00001947"/>
    </source>
</evidence>
<dbReference type="Pfam" id="PF00085">
    <property type="entry name" value="Thioredoxin"/>
    <property type="match status" value="1"/>
</dbReference>
<evidence type="ECO:0000313" key="10">
    <source>
        <dbReference type="EMBL" id="KAE9965252.1"/>
    </source>
</evidence>
<dbReference type="EMBL" id="WNWS01000610">
    <property type="protein sequence ID" value="KAE9965252.1"/>
    <property type="molecule type" value="Genomic_DNA"/>
</dbReference>
<dbReference type="Pfam" id="PF00107">
    <property type="entry name" value="ADH_zinc_N"/>
    <property type="match status" value="1"/>
</dbReference>
<dbReference type="InterPro" id="IPR036291">
    <property type="entry name" value="NAD(P)-bd_dom_sf"/>
</dbReference>
<feature type="domain" description="Thioredoxin" evidence="9">
    <location>
        <begin position="1"/>
        <end position="109"/>
    </location>
</feature>
<dbReference type="NCBIfam" id="TIGR01068">
    <property type="entry name" value="thioredoxin"/>
    <property type="match status" value="1"/>
</dbReference>
<dbReference type="PANTHER" id="PTHR42940:SF8">
    <property type="entry name" value="VACUOLAR PROTEIN SORTING-ASSOCIATED PROTEIN 11"/>
    <property type="match status" value="1"/>
</dbReference>
<keyword evidence="5" id="KW-0560">Oxidoreductase</keyword>
<dbReference type="CDD" id="cd02947">
    <property type="entry name" value="TRX_family"/>
    <property type="match status" value="1"/>
</dbReference>
<keyword evidence="6" id="KW-0520">NAD</keyword>
<dbReference type="InterPro" id="IPR036249">
    <property type="entry name" value="Thioredoxin-like_sf"/>
</dbReference>
<dbReference type="SUPFAM" id="SSF50129">
    <property type="entry name" value="GroES-like"/>
    <property type="match status" value="1"/>
</dbReference>
<evidence type="ECO:0000256" key="8">
    <source>
        <dbReference type="RuleBase" id="RU361277"/>
    </source>
</evidence>
<dbReference type="Proteomes" id="UP000447873">
    <property type="component" value="Unassembled WGS sequence"/>
</dbReference>